<organism evidence="8 9">
    <name type="scientific">Photobacterium sanguinicancri</name>
    <dbReference type="NCBI Taxonomy" id="875932"/>
    <lineage>
        <taxon>Bacteria</taxon>
        <taxon>Pseudomonadati</taxon>
        <taxon>Pseudomonadota</taxon>
        <taxon>Gammaproteobacteria</taxon>
        <taxon>Vibrionales</taxon>
        <taxon>Vibrionaceae</taxon>
        <taxon>Photobacterium</taxon>
    </lineage>
</organism>
<dbReference type="InterPro" id="IPR038492">
    <property type="entry name" value="GBBH-like_N_sf"/>
</dbReference>
<keyword evidence="4" id="KW-0223">Dioxygenase</keyword>
<dbReference type="FunFam" id="3.30.2020.30:FF:000002">
    <property type="entry name" value="Putative gamma-butyrobetaine dioxygenase"/>
    <property type="match status" value="1"/>
</dbReference>
<comment type="caution">
    <text evidence="8">The sequence shown here is derived from an EMBL/GenBank/DDBJ whole genome shotgun (WGS) entry which is preliminary data.</text>
</comment>
<reference evidence="8" key="1">
    <citation type="submission" date="2023-07" db="EMBL/GenBank/DDBJ databases">
        <title>Genome content predicts the carbon catabolic preferences of heterotrophic bacteria.</title>
        <authorList>
            <person name="Gralka M."/>
        </authorList>
    </citation>
    <scope>NUCLEOTIDE SEQUENCE</scope>
    <source>
        <strain evidence="8">G2M05</strain>
    </source>
</reference>
<dbReference type="GO" id="GO:0051213">
    <property type="term" value="F:dioxygenase activity"/>
    <property type="evidence" value="ECO:0007669"/>
    <property type="project" value="UniProtKB-KW"/>
</dbReference>
<accession>A0AAW7Y1Q4</accession>
<dbReference type="GO" id="GO:0046872">
    <property type="term" value="F:metal ion binding"/>
    <property type="evidence" value="ECO:0007669"/>
    <property type="project" value="UniProtKB-KW"/>
</dbReference>
<evidence type="ECO:0000256" key="5">
    <source>
        <dbReference type="ARBA" id="ARBA00023002"/>
    </source>
</evidence>
<dbReference type="InterPro" id="IPR010376">
    <property type="entry name" value="GBBH-like_N"/>
</dbReference>
<evidence type="ECO:0000256" key="3">
    <source>
        <dbReference type="ARBA" id="ARBA00022723"/>
    </source>
</evidence>
<evidence type="ECO:0000256" key="2">
    <source>
        <dbReference type="ARBA" id="ARBA00008654"/>
    </source>
</evidence>
<evidence type="ECO:0000313" key="8">
    <source>
        <dbReference type="EMBL" id="MDO6542307.1"/>
    </source>
</evidence>
<comment type="similarity">
    <text evidence="2">Belongs to the gamma-BBH/TMLD family.</text>
</comment>
<dbReference type="RefSeq" id="WP_303498780.1">
    <property type="nucleotide sequence ID" value="NZ_JAUOPU010000005.1"/>
</dbReference>
<keyword evidence="6" id="KW-0408">Iron</keyword>
<name>A0AAW7Y1Q4_9GAMM</name>
<dbReference type="Pfam" id="PF06155">
    <property type="entry name" value="GBBH-like_N"/>
    <property type="match status" value="1"/>
</dbReference>
<comment type="cofactor">
    <cofactor evidence="1">
        <name>Fe(2+)</name>
        <dbReference type="ChEBI" id="CHEBI:29033"/>
    </cofactor>
</comment>
<evidence type="ECO:0000256" key="6">
    <source>
        <dbReference type="ARBA" id="ARBA00023004"/>
    </source>
</evidence>
<evidence type="ECO:0000256" key="1">
    <source>
        <dbReference type="ARBA" id="ARBA00001954"/>
    </source>
</evidence>
<evidence type="ECO:0000256" key="4">
    <source>
        <dbReference type="ARBA" id="ARBA00022964"/>
    </source>
</evidence>
<dbReference type="EMBL" id="JAUOPU010000005">
    <property type="protein sequence ID" value="MDO6542307.1"/>
    <property type="molecule type" value="Genomic_DNA"/>
</dbReference>
<gene>
    <name evidence="8" type="ORF">Q4568_07175</name>
</gene>
<dbReference type="Gene3D" id="3.30.2020.30">
    <property type="match status" value="1"/>
</dbReference>
<evidence type="ECO:0000313" key="9">
    <source>
        <dbReference type="Proteomes" id="UP001170624"/>
    </source>
</evidence>
<evidence type="ECO:0000259" key="7">
    <source>
        <dbReference type="Pfam" id="PF06155"/>
    </source>
</evidence>
<protein>
    <submittedName>
        <fullName evidence="8">Gamma-butyrobetaine hydroxylase-like domain-containing protein</fullName>
    </submittedName>
</protein>
<proteinExistence type="inferred from homology"/>
<sequence>MNVLSIFDTHLTVNNAPFHFFWLRDNCPCSKCLHPSGQRLQEVINLDLDIKILDAQYDNDQLFIEWQDGHQSVYPHALLFPSDALSHTTNTDDAMTL</sequence>
<keyword evidence="3" id="KW-0479">Metal-binding</keyword>
<dbReference type="AlphaFoldDB" id="A0AAW7Y1Q4"/>
<dbReference type="Proteomes" id="UP001170624">
    <property type="component" value="Unassembled WGS sequence"/>
</dbReference>
<feature type="domain" description="Gamma-butyrobetaine hydroxylase-like N-terminal" evidence="7">
    <location>
        <begin position="16"/>
        <end position="79"/>
    </location>
</feature>
<keyword evidence="5" id="KW-0560">Oxidoreductase</keyword>